<evidence type="ECO:0000313" key="10">
    <source>
        <dbReference type="Proteomes" id="UP000192602"/>
    </source>
</evidence>
<dbReference type="NCBIfam" id="TIGR00571">
    <property type="entry name" value="dam"/>
    <property type="match status" value="1"/>
</dbReference>
<comment type="similarity">
    <text evidence="1 8">Belongs to the N(4)/N(6)-methyltransferase family.</text>
</comment>
<dbReference type="EC" id="2.1.1.72" evidence="2 8"/>
<dbReference type="InterPro" id="IPR012327">
    <property type="entry name" value="MeTrfase_D12"/>
</dbReference>
<dbReference type="AlphaFoldDB" id="A0A1W1WRB7"/>
<dbReference type="GO" id="GO:0032259">
    <property type="term" value="P:methylation"/>
    <property type="evidence" value="ECO:0007669"/>
    <property type="project" value="UniProtKB-KW"/>
</dbReference>
<feature type="binding site" evidence="7">
    <location>
        <position position="21"/>
    </location>
    <ligand>
        <name>S-adenosyl-L-methionine</name>
        <dbReference type="ChEBI" id="CHEBI:59789"/>
    </ligand>
</feature>
<dbReference type="InterPro" id="IPR023095">
    <property type="entry name" value="Ade_MeTrfase_dom_2"/>
</dbReference>
<gene>
    <name evidence="9" type="ORF">SAMN05660197_0636</name>
</gene>
<dbReference type="GO" id="GO:1904047">
    <property type="term" value="F:S-adenosyl-L-methionine binding"/>
    <property type="evidence" value="ECO:0007669"/>
    <property type="project" value="TreeGrafter"/>
</dbReference>
<evidence type="ECO:0000256" key="5">
    <source>
        <dbReference type="ARBA" id="ARBA00022691"/>
    </source>
</evidence>
<dbReference type="PANTHER" id="PTHR30481">
    <property type="entry name" value="DNA ADENINE METHYLASE"/>
    <property type="match status" value="1"/>
</dbReference>
<dbReference type="GO" id="GO:0006298">
    <property type="term" value="P:mismatch repair"/>
    <property type="evidence" value="ECO:0007669"/>
    <property type="project" value="TreeGrafter"/>
</dbReference>
<evidence type="ECO:0000256" key="2">
    <source>
        <dbReference type="ARBA" id="ARBA00011900"/>
    </source>
</evidence>
<keyword evidence="4 8" id="KW-0808">Transferase</keyword>
<dbReference type="Pfam" id="PF02086">
    <property type="entry name" value="MethyltransfD12"/>
    <property type="match status" value="1"/>
</dbReference>
<sequence>MVDCVEKKSVASPFVKWVGGKRGLLTQLLPLIPRKFNNYFEPFVGGGALFFELFNLGMLQNKKVYLFDRNEELINTYKIVQNKPDELLEKLKEFQENHSKEFYYKIRELDRKEDFKELDPITRAARFIYLNKTCFNGLYRVNKKGHFNVPIGRYKNPKIYDSDLIVNASKALQGAVIEAADFSEVLQYVQKEDFIYFDPPYYPLSETSKFTSYTDLAFLEDEQRRLFNVYEELDKRGCFVMESNSDTKFIKDLYKEYRIDIVYMHRFINSKKEGRGKISEVVIRNYEIGGKNGKNN</sequence>
<dbReference type="STRING" id="1069081.SAMN05660197_0636"/>
<evidence type="ECO:0000313" key="9">
    <source>
        <dbReference type="EMBL" id="SMC08861.1"/>
    </source>
</evidence>
<dbReference type="SUPFAM" id="SSF53335">
    <property type="entry name" value="S-adenosyl-L-methionine-dependent methyltransferases"/>
    <property type="match status" value="1"/>
</dbReference>
<dbReference type="Proteomes" id="UP000192602">
    <property type="component" value="Unassembled WGS sequence"/>
</dbReference>
<dbReference type="GO" id="GO:0043565">
    <property type="term" value="F:sequence-specific DNA binding"/>
    <property type="evidence" value="ECO:0007669"/>
    <property type="project" value="TreeGrafter"/>
</dbReference>
<evidence type="ECO:0000256" key="1">
    <source>
        <dbReference type="ARBA" id="ARBA00006594"/>
    </source>
</evidence>
<keyword evidence="5 8" id="KW-0949">S-adenosyl-L-methionine</keyword>
<organism evidence="9 10">
    <name type="scientific">Nitratiruptor tergarcus DSM 16512</name>
    <dbReference type="NCBI Taxonomy" id="1069081"/>
    <lineage>
        <taxon>Bacteria</taxon>
        <taxon>Pseudomonadati</taxon>
        <taxon>Campylobacterota</taxon>
        <taxon>Epsilonproteobacteria</taxon>
        <taxon>Nautiliales</taxon>
        <taxon>Nitratiruptoraceae</taxon>
        <taxon>Nitratiruptor</taxon>
    </lineage>
</organism>
<dbReference type="PIRSF" id="PIRSF000398">
    <property type="entry name" value="M_m6A_EcoRV"/>
    <property type="match status" value="1"/>
</dbReference>
<keyword evidence="3 8" id="KW-0489">Methyltransferase</keyword>
<comment type="catalytic activity">
    <reaction evidence="6 8">
        <text>a 2'-deoxyadenosine in DNA + S-adenosyl-L-methionine = an N(6)-methyl-2'-deoxyadenosine in DNA + S-adenosyl-L-homocysteine + H(+)</text>
        <dbReference type="Rhea" id="RHEA:15197"/>
        <dbReference type="Rhea" id="RHEA-COMP:12418"/>
        <dbReference type="Rhea" id="RHEA-COMP:12419"/>
        <dbReference type="ChEBI" id="CHEBI:15378"/>
        <dbReference type="ChEBI" id="CHEBI:57856"/>
        <dbReference type="ChEBI" id="CHEBI:59789"/>
        <dbReference type="ChEBI" id="CHEBI:90615"/>
        <dbReference type="ChEBI" id="CHEBI:90616"/>
        <dbReference type="EC" id="2.1.1.72"/>
    </reaction>
</comment>
<proteinExistence type="inferred from homology"/>
<reference evidence="10" key="1">
    <citation type="submission" date="2017-04" db="EMBL/GenBank/DDBJ databases">
        <authorList>
            <person name="Varghese N."/>
            <person name="Submissions S."/>
        </authorList>
    </citation>
    <scope>NUCLEOTIDE SEQUENCE [LARGE SCALE GENOMIC DNA]</scope>
    <source>
        <strain evidence="10">DSM 16512</strain>
    </source>
</reference>
<dbReference type="PANTHER" id="PTHR30481:SF3">
    <property type="entry name" value="DNA ADENINE METHYLASE"/>
    <property type="match status" value="1"/>
</dbReference>
<dbReference type="GO" id="GO:0009007">
    <property type="term" value="F:site-specific DNA-methyltransferase (adenine-specific) activity"/>
    <property type="evidence" value="ECO:0007669"/>
    <property type="project" value="UniProtKB-UniRule"/>
</dbReference>
<dbReference type="InterPro" id="IPR012263">
    <property type="entry name" value="M_m6A_EcoRV"/>
</dbReference>
<name>A0A1W1WRB7_9BACT</name>
<accession>A0A1W1WRB7</accession>
<dbReference type="EMBL" id="FWWZ01000001">
    <property type="protein sequence ID" value="SMC08861.1"/>
    <property type="molecule type" value="Genomic_DNA"/>
</dbReference>
<dbReference type="InterPro" id="IPR029063">
    <property type="entry name" value="SAM-dependent_MTases_sf"/>
</dbReference>
<dbReference type="RefSeq" id="WP_084275122.1">
    <property type="nucleotide sequence ID" value="NZ_AP026671.1"/>
</dbReference>
<evidence type="ECO:0000256" key="6">
    <source>
        <dbReference type="ARBA" id="ARBA00047942"/>
    </source>
</evidence>
<dbReference type="PRINTS" id="PR00505">
    <property type="entry name" value="D12N6MTFRASE"/>
</dbReference>
<dbReference type="Gene3D" id="1.10.1020.10">
    <property type="entry name" value="Adenine-specific Methyltransferase, Domain 2"/>
    <property type="match status" value="1"/>
</dbReference>
<dbReference type="GO" id="GO:0009307">
    <property type="term" value="P:DNA restriction-modification system"/>
    <property type="evidence" value="ECO:0007669"/>
    <property type="project" value="InterPro"/>
</dbReference>
<dbReference type="PROSITE" id="PS00092">
    <property type="entry name" value="N6_MTASE"/>
    <property type="match status" value="1"/>
</dbReference>
<keyword evidence="10" id="KW-1185">Reference proteome</keyword>
<feature type="binding site" evidence="7">
    <location>
        <position position="68"/>
    </location>
    <ligand>
        <name>S-adenosyl-L-methionine</name>
        <dbReference type="ChEBI" id="CHEBI:59789"/>
    </ligand>
</feature>
<evidence type="ECO:0000256" key="7">
    <source>
        <dbReference type="PIRSR" id="PIRSR000398-1"/>
    </source>
</evidence>
<feature type="binding site" evidence="7">
    <location>
        <position position="198"/>
    </location>
    <ligand>
        <name>S-adenosyl-L-methionine</name>
        <dbReference type="ChEBI" id="CHEBI:59789"/>
    </ligand>
</feature>
<dbReference type="Gene3D" id="3.40.50.150">
    <property type="entry name" value="Vaccinia Virus protein VP39"/>
    <property type="match status" value="1"/>
</dbReference>
<evidence type="ECO:0000256" key="8">
    <source>
        <dbReference type="RuleBase" id="RU361257"/>
    </source>
</evidence>
<evidence type="ECO:0000256" key="3">
    <source>
        <dbReference type="ARBA" id="ARBA00022603"/>
    </source>
</evidence>
<protein>
    <recommendedName>
        <fullName evidence="2 8">Site-specific DNA-methyltransferase (adenine-specific)</fullName>
        <ecNumber evidence="2 8">2.1.1.72</ecNumber>
    </recommendedName>
</protein>
<dbReference type="OrthoDB" id="9805629at2"/>
<feature type="binding site" evidence="7">
    <location>
        <position position="17"/>
    </location>
    <ligand>
        <name>S-adenosyl-L-methionine</name>
        <dbReference type="ChEBI" id="CHEBI:59789"/>
    </ligand>
</feature>
<dbReference type="InterPro" id="IPR002052">
    <property type="entry name" value="DNA_methylase_N6_adenine_CS"/>
</dbReference>
<evidence type="ECO:0000256" key="4">
    <source>
        <dbReference type="ARBA" id="ARBA00022679"/>
    </source>
</evidence>